<feature type="compositionally biased region" description="Low complexity" evidence="1">
    <location>
        <begin position="22"/>
        <end position="32"/>
    </location>
</feature>
<evidence type="ECO:0000313" key="2">
    <source>
        <dbReference type="EMBL" id="TMR36929.1"/>
    </source>
</evidence>
<dbReference type="Proteomes" id="UP000306628">
    <property type="component" value="Unassembled WGS sequence"/>
</dbReference>
<reference evidence="2 3" key="1">
    <citation type="submission" date="2019-05" db="EMBL/GenBank/DDBJ databases">
        <title>Draft genome sequence of Nonomuraea zeae DSM 100528.</title>
        <authorList>
            <person name="Saricaoglu S."/>
            <person name="Isik K."/>
        </authorList>
    </citation>
    <scope>NUCLEOTIDE SEQUENCE [LARGE SCALE GENOMIC DNA]</scope>
    <source>
        <strain evidence="2 3">DSM 100528</strain>
    </source>
</reference>
<evidence type="ECO:0000256" key="1">
    <source>
        <dbReference type="SAM" id="MobiDB-lite"/>
    </source>
</evidence>
<keyword evidence="3" id="KW-1185">Reference proteome</keyword>
<feature type="region of interest" description="Disordered" evidence="1">
    <location>
        <begin position="1"/>
        <end position="48"/>
    </location>
</feature>
<evidence type="ECO:0000313" key="3">
    <source>
        <dbReference type="Proteomes" id="UP000306628"/>
    </source>
</evidence>
<name>A0A5S4GVY7_9ACTN</name>
<sequence>MPEQPAARAAGIDSRTRDAAPRAEPALPPRNRVAATTGAANGVDNVTASTFRPRTSTLLPPILVWPNPEPCLV</sequence>
<protein>
    <submittedName>
        <fullName evidence="2">Uncharacterized protein</fullName>
    </submittedName>
</protein>
<comment type="caution">
    <text evidence="2">The sequence shown here is derived from an EMBL/GenBank/DDBJ whole genome shotgun (WGS) entry which is preliminary data.</text>
</comment>
<dbReference type="AlphaFoldDB" id="A0A5S4GVY7"/>
<organism evidence="2 3">
    <name type="scientific">Nonomuraea zeae</name>
    <dbReference type="NCBI Taxonomy" id="1642303"/>
    <lineage>
        <taxon>Bacteria</taxon>
        <taxon>Bacillati</taxon>
        <taxon>Actinomycetota</taxon>
        <taxon>Actinomycetes</taxon>
        <taxon>Streptosporangiales</taxon>
        <taxon>Streptosporangiaceae</taxon>
        <taxon>Nonomuraea</taxon>
    </lineage>
</organism>
<proteinExistence type="predicted"/>
<gene>
    <name evidence="2" type="ORF">ETD85_09245</name>
</gene>
<dbReference type="EMBL" id="VCKX01000020">
    <property type="protein sequence ID" value="TMR36929.1"/>
    <property type="molecule type" value="Genomic_DNA"/>
</dbReference>
<accession>A0A5S4GVY7</accession>